<reference evidence="3 4" key="1">
    <citation type="submission" date="2022-09" db="EMBL/GenBank/DDBJ databases">
        <authorList>
            <person name="Han X.L."/>
            <person name="Wang Q."/>
            <person name="Lu T."/>
        </authorList>
    </citation>
    <scope>NUCLEOTIDE SEQUENCE [LARGE SCALE GENOMIC DNA]</scope>
    <source>
        <strain evidence="3 4">WQ 127069</strain>
    </source>
</reference>
<dbReference type="InterPro" id="IPR036291">
    <property type="entry name" value="NAD(P)-bd_dom_sf"/>
</dbReference>
<gene>
    <name evidence="3" type="ORF">OB236_20125</name>
</gene>
<dbReference type="PRINTS" id="PR00080">
    <property type="entry name" value="SDRFAMILY"/>
</dbReference>
<dbReference type="CDD" id="cd05233">
    <property type="entry name" value="SDR_c"/>
    <property type="match status" value="1"/>
</dbReference>
<name>A0ABT2UIE6_9BACL</name>
<dbReference type="PRINTS" id="PR00081">
    <property type="entry name" value="GDHRDH"/>
</dbReference>
<evidence type="ECO:0000256" key="1">
    <source>
        <dbReference type="ARBA" id="ARBA00006484"/>
    </source>
</evidence>
<dbReference type="PROSITE" id="PS00061">
    <property type="entry name" value="ADH_SHORT"/>
    <property type="match status" value="1"/>
</dbReference>
<accession>A0ABT2UIE6</accession>
<dbReference type="EMBL" id="JAOQIO010000084">
    <property type="protein sequence ID" value="MCU6794418.1"/>
    <property type="molecule type" value="Genomic_DNA"/>
</dbReference>
<dbReference type="InterPro" id="IPR002347">
    <property type="entry name" value="SDR_fam"/>
</dbReference>
<dbReference type="RefSeq" id="WP_262685577.1">
    <property type="nucleotide sequence ID" value="NZ_JAOQIO010000084.1"/>
</dbReference>
<evidence type="ECO:0000313" key="3">
    <source>
        <dbReference type="EMBL" id="MCU6794418.1"/>
    </source>
</evidence>
<evidence type="ECO:0000313" key="4">
    <source>
        <dbReference type="Proteomes" id="UP001652445"/>
    </source>
</evidence>
<dbReference type="NCBIfam" id="NF009466">
    <property type="entry name" value="PRK12826.1-2"/>
    <property type="match status" value="1"/>
</dbReference>
<dbReference type="SUPFAM" id="SSF51735">
    <property type="entry name" value="NAD(P)-binding Rossmann-fold domains"/>
    <property type="match status" value="1"/>
</dbReference>
<organism evidence="3 4">
    <name type="scientific">Paenibacillus baimaensis</name>
    <dbReference type="NCBI Taxonomy" id="2982185"/>
    <lineage>
        <taxon>Bacteria</taxon>
        <taxon>Bacillati</taxon>
        <taxon>Bacillota</taxon>
        <taxon>Bacilli</taxon>
        <taxon>Bacillales</taxon>
        <taxon>Paenibacillaceae</taxon>
        <taxon>Paenibacillus</taxon>
    </lineage>
</organism>
<proteinExistence type="inferred from homology"/>
<dbReference type="Gene3D" id="3.40.50.720">
    <property type="entry name" value="NAD(P)-binding Rossmann-like Domain"/>
    <property type="match status" value="1"/>
</dbReference>
<evidence type="ECO:0000256" key="2">
    <source>
        <dbReference type="RuleBase" id="RU000363"/>
    </source>
</evidence>
<dbReference type="Proteomes" id="UP001652445">
    <property type="component" value="Unassembled WGS sequence"/>
</dbReference>
<protein>
    <submittedName>
        <fullName evidence="3">SDR family oxidoreductase</fullName>
    </submittedName>
</protein>
<dbReference type="InterPro" id="IPR020904">
    <property type="entry name" value="Sc_DH/Rdtase_CS"/>
</dbReference>
<comment type="caution">
    <text evidence="3">The sequence shown here is derived from an EMBL/GenBank/DDBJ whole genome shotgun (WGS) entry which is preliminary data.</text>
</comment>
<keyword evidence="4" id="KW-1185">Reference proteome</keyword>
<sequence length="267" mass="29323">MHIDLRGKVALVTGAGRGIGREIALTLASEGVRTVAMDVNPDHLAELHQVFVEHQFEGFQQVCDIREYSEIERVIQEVEHQYGRIDILVNNAGVASGGLVESLPEEVWDLNMDVNLKGSFLMCKAVLPIMKRQKSGRILNAASFAAMIPSLGGAAYAASKAGIVHFTRVLAGELGPWNITVNCYAPGVIPTDLNRFADRSPKEQKELLDNLSLRRWGNKQEIAHLICYLASDYASYITGTMIDISGGKLATQVPRMAYEWAANELNV</sequence>
<comment type="similarity">
    <text evidence="1 2">Belongs to the short-chain dehydrogenases/reductases (SDR) family.</text>
</comment>
<dbReference type="PANTHER" id="PTHR42760:SF40">
    <property type="entry name" value="3-OXOACYL-[ACYL-CARRIER-PROTEIN] REDUCTASE, CHLOROPLASTIC"/>
    <property type="match status" value="1"/>
</dbReference>
<dbReference type="Pfam" id="PF00106">
    <property type="entry name" value="adh_short"/>
    <property type="match status" value="1"/>
</dbReference>
<dbReference type="PANTHER" id="PTHR42760">
    <property type="entry name" value="SHORT-CHAIN DEHYDROGENASES/REDUCTASES FAMILY MEMBER"/>
    <property type="match status" value="1"/>
</dbReference>